<evidence type="ECO:0000313" key="4">
    <source>
        <dbReference type="Proteomes" id="UP000654913"/>
    </source>
</evidence>
<evidence type="ECO:0000256" key="2">
    <source>
        <dbReference type="SAM" id="Phobius"/>
    </source>
</evidence>
<gene>
    <name evidence="3" type="ORF">APUU_10895S</name>
</gene>
<feature type="compositionally biased region" description="Polar residues" evidence="1">
    <location>
        <begin position="595"/>
        <end position="606"/>
    </location>
</feature>
<feature type="compositionally biased region" description="Low complexity" evidence="1">
    <location>
        <begin position="236"/>
        <end position="258"/>
    </location>
</feature>
<accession>A0A7R7XAX7</accession>
<feature type="compositionally biased region" description="Polar residues" evidence="1">
    <location>
        <begin position="216"/>
        <end position="235"/>
    </location>
</feature>
<dbReference type="Proteomes" id="UP000654913">
    <property type="component" value="Chromosome 1"/>
</dbReference>
<dbReference type="RefSeq" id="XP_041550261.1">
    <property type="nucleotide sequence ID" value="XM_041705873.1"/>
</dbReference>
<dbReference type="KEGG" id="apuu:APUU_10895S"/>
<feature type="region of interest" description="Disordered" evidence="1">
    <location>
        <begin position="20"/>
        <end position="365"/>
    </location>
</feature>
<feature type="region of interest" description="Disordered" evidence="1">
    <location>
        <begin position="378"/>
        <end position="404"/>
    </location>
</feature>
<feature type="region of interest" description="Disordered" evidence="1">
    <location>
        <begin position="737"/>
        <end position="770"/>
    </location>
</feature>
<evidence type="ECO:0000313" key="3">
    <source>
        <dbReference type="EMBL" id="BCS18067.1"/>
    </source>
</evidence>
<dbReference type="OrthoDB" id="5415055at2759"/>
<name>A0A7R7XAX7_9EURO</name>
<feature type="compositionally biased region" description="Basic and acidic residues" evidence="1">
    <location>
        <begin position="184"/>
        <end position="215"/>
    </location>
</feature>
<dbReference type="GeneID" id="64968072"/>
<dbReference type="EMBL" id="AP024443">
    <property type="protein sequence ID" value="BCS18067.1"/>
    <property type="molecule type" value="Genomic_DNA"/>
</dbReference>
<keyword evidence="4" id="KW-1185">Reference proteome</keyword>
<evidence type="ECO:0008006" key="5">
    <source>
        <dbReference type="Google" id="ProtNLM"/>
    </source>
</evidence>
<keyword evidence="2" id="KW-0472">Membrane</keyword>
<keyword evidence="2" id="KW-1133">Transmembrane helix</keyword>
<feature type="region of interest" description="Disordered" evidence="1">
    <location>
        <begin position="432"/>
        <end position="455"/>
    </location>
</feature>
<organism evidence="3 4">
    <name type="scientific">Aspergillus puulaauensis</name>
    <dbReference type="NCBI Taxonomy" id="1220207"/>
    <lineage>
        <taxon>Eukaryota</taxon>
        <taxon>Fungi</taxon>
        <taxon>Dikarya</taxon>
        <taxon>Ascomycota</taxon>
        <taxon>Pezizomycotina</taxon>
        <taxon>Eurotiomycetes</taxon>
        <taxon>Eurotiomycetidae</taxon>
        <taxon>Eurotiales</taxon>
        <taxon>Aspergillaceae</taxon>
        <taxon>Aspergillus</taxon>
    </lineage>
</organism>
<feature type="region of interest" description="Disordered" evidence="1">
    <location>
        <begin position="580"/>
        <end position="724"/>
    </location>
</feature>
<feature type="transmembrane region" description="Helical" evidence="2">
    <location>
        <begin position="865"/>
        <end position="895"/>
    </location>
</feature>
<feature type="compositionally biased region" description="Basic and acidic residues" evidence="1">
    <location>
        <begin position="737"/>
        <end position="759"/>
    </location>
</feature>
<dbReference type="AlphaFoldDB" id="A0A7R7XAX7"/>
<protein>
    <recommendedName>
        <fullName evidence="5">NTP binding protein</fullName>
    </recommendedName>
</protein>
<feature type="region of interest" description="Disordered" evidence="1">
    <location>
        <begin position="493"/>
        <end position="517"/>
    </location>
</feature>
<feature type="compositionally biased region" description="Low complexity" evidence="1">
    <location>
        <begin position="670"/>
        <end position="684"/>
    </location>
</feature>
<reference evidence="3" key="1">
    <citation type="submission" date="2021-01" db="EMBL/GenBank/DDBJ databases">
        <authorList>
            <consortium name="Aspergillus puulaauensis MK2 genome sequencing consortium"/>
            <person name="Kazuki M."/>
            <person name="Futagami T."/>
        </authorList>
    </citation>
    <scope>NUCLEOTIDE SEQUENCE</scope>
    <source>
        <strain evidence="3">MK2</strain>
    </source>
</reference>
<evidence type="ECO:0000256" key="1">
    <source>
        <dbReference type="SAM" id="MobiDB-lite"/>
    </source>
</evidence>
<reference evidence="3" key="2">
    <citation type="submission" date="2021-02" db="EMBL/GenBank/DDBJ databases">
        <title>Aspergillus puulaauensis MK2 genome sequence.</title>
        <authorList>
            <person name="Futagami T."/>
            <person name="Mori K."/>
            <person name="Kadooka C."/>
            <person name="Tanaka T."/>
        </authorList>
    </citation>
    <scope>NUCLEOTIDE SEQUENCE</scope>
    <source>
        <strain evidence="3">MK2</strain>
    </source>
</reference>
<sequence>MQPERVDMAYDLVNGRMLNLQSRQHRGKGGIQDSDMNNTRNGVAELAARSESNTSEAGSSKSPPRPRTTPTKLPVLKVFTDKEPSVRNAVAAPIKQKGHDGSSEHGSPKPLDQERERYWRKVRDKLDKDLSASWHREKPKVTENPAYKKILSLANAPRQEIAKHKWKYSGGPSSEKQSTSKAGYETKPKHSTPEREKSKESTSSRRDRFSDDKPRTNSNRSASSNGSELSSQRYKSSSTTDSTYNSNSSVSPISGPSSMKEWEDRFVVHMPSAREPNPPTMNVRQITQYQKSIERVQTDGESMVDPDTLPSPRNGTPEQHVKLPDPSGKRPGTLDGQDSRPLASNTETDDKPTYSPSNPRYYCPDEVGKQRCSTIWEESSIGPKKKSHRANEDGSFLGCKEINGPHDRNPDEILYFSTPERPRVVNISTSRMPRVRRESKLAQTHQPKREPGETSLVQEEWEPIFQNLKHAQCSKPTPKVLCREAQCQQLKTRNSTIQAPKGEQGSTGIQTDASENQKLIPRPDDVFIITPTITRTMVTMGDLRGSIPKHTGAREPTSRSAGEIITDARTRPWINTKISINNTSGGVSPSGLRRVSQNSLGKSSAPSAKPLDPAAPTNIPVVKQRADPPMAIATIKSVTGEKPRGIRGFTRTPGIRKSSTESRIEPLPDSSSKSTSQSTSTRASHIPPKKSTLSSNFPEVKGPALTSTKSPSPPTPKSSPQSRVTAMQAKIFDVAELDGHQLDDNREDSSDDKVRHFDQDQNGSETRSDTKRFMSSQTFHMVIDMVFLFFAQVQGFYRQIEANRGSKVVLLKLFLNGILGMLEHCLCVFRRGLTIISAYNATGVWPKADDKDSAWLLADFGQAMAYLLILGFVAMVISRAVGVVILIGAWIMWFVRPFALTIRAISRILFLL</sequence>
<keyword evidence="2" id="KW-0812">Transmembrane</keyword>
<feature type="compositionally biased region" description="Basic and acidic residues" evidence="1">
    <location>
        <begin position="97"/>
        <end position="141"/>
    </location>
</feature>
<feature type="compositionally biased region" description="Polar residues" evidence="1">
    <location>
        <begin position="280"/>
        <end position="291"/>
    </location>
</feature>
<feature type="compositionally biased region" description="Polar residues" evidence="1">
    <location>
        <begin position="171"/>
        <end position="181"/>
    </location>
</feature>
<proteinExistence type="predicted"/>